<comment type="caution">
    <text evidence="7">The sequence shown here is derived from an EMBL/GenBank/DDBJ whole genome shotgun (WGS) entry which is preliminary data.</text>
</comment>
<gene>
    <name evidence="7" type="ORF">UPYG_G00159450</name>
</gene>
<keyword evidence="8" id="KW-1185">Reference proteome</keyword>
<dbReference type="PANTHER" id="PTHR11119">
    <property type="entry name" value="XANTHINE-URACIL / VITAMIN C PERMEASE FAMILY MEMBER"/>
    <property type="match status" value="1"/>
</dbReference>
<evidence type="ECO:0000256" key="2">
    <source>
        <dbReference type="ARBA" id="ARBA00008821"/>
    </source>
</evidence>
<feature type="transmembrane region" description="Helical" evidence="6">
    <location>
        <begin position="199"/>
        <end position="219"/>
    </location>
</feature>
<dbReference type="InterPro" id="IPR006043">
    <property type="entry name" value="NCS2"/>
</dbReference>
<proteinExistence type="inferred from homology"/>
<evidence type="ECO:0000256" key="6">
    <source>
        <dbReference type="SAM" id="Phobius"/>
    </source>
</evidence>
<comment type="similarity">
    <text evidence="2">Belongs to the nucleobase:cation symporter-2 (NCS2) (TC 2.A.40) family.</text>
</comment>
<sequence>MDACPHENLDSCLPEVVKSGSKADVSGGNQNPPCFLNLLLALQHLFVQASLLVLVVGVLKQHLPPEAGGREELLSSMLFYSCLSTLVQSFLGTCLPVIHTPSLATLVPALVLATHIISDSNCRGSCEENEEENPTQTNPLKELQGMTLVAGLIQLILGATGLGGVVLRHCGPLVIAPLLCMLGFSMYREAALLCSDNWAVTALVVILVVGMSQHLRYFLFPACLRLPRLPVCRMLSVLLSLLCVLAVCATLESLDYLRLHSVSELLPALGPRNMSHQVPTDRNVSSSSALWFSLPLAAETGLPMLSARCIAAGVIAGFSSSVSSVGVYVLTARLQGAPPLPEAACNRGLGAQGLCSVMAGLVGAPLGLCCSVPNCCVFGLSQAGSRRTVQLAAILGLTLGLSPRMTQAFTSVPMAVYGAVLMVTHTIAVAMGVMYFQFTHIDSGRNIFNIGFAVFMSLVLPRWFRIQSDFIDTGMASIDVLLQSLLISPVLLVGILAFLLDNTVSGSLAERGLVPGENWTRGRTGLKSEPGAGQRATDYHQEVALVYDSPYLLTRLWDLPVFRTCPLSAFRLPDNGEVL</sequence>
<feature type="transmembrane region" description="Helical" evidence="6">
    <location>
        <begin position="231"/>
        <end position="254"/>
    </location>
</feature>
<dbReference type="AlphaFoldDB" id="A0ABD0XLJ7"/>
<evidence type="ECO:0000256" key="4">
    <source>
        <dbReference type="ARBA" id="ARBA00022989"/>
    </source>
</evidence>
<dbReference type="Pfam" id="PF00860">
    <property type="entry name" value="Xan_ur_permease"/>
    <property type="match status" value="1"/>
</dbReference>
<feature type="transmembrane region" description="Helical" evidence="6">
    <location>
        <begin position="170"/>
        <end position="187"/>
    </location>
</feature>
<dbReference type="GO" id="GO:0016020">
    <property type="term" value="C:membrane"/>
    <property type="evidence" value="ECO:0007669"/>
    <property type="project" value="UniProtKB-SubCell"/>
</dbReference>
<feature type="transmembrane region" description="Helical" evidence="6">
    <location>
        <begin position="35"/>
        <end position="56"/>
    </location>
</feature>
<dbReference type="EMBL" id="JAGEUA010000004">
    <property type="protein sequence ID" value="KAL0985613.1"/>
    <property type="molecule type" value="Genomic_DNA"/>
</dbReference>
<keyword evidence="5 6" id="KW-0472">Membrane</keyword>
<evidence type="ECO:0000256" key="1">
    <source>
        <dbReference type="ARBA" id="ARBA00004141"/>
    </source>
</evidence>
<evidence type="ECO:0000313" key="7">
    <source>
        <dbReference type="EMBL" id="KAL0985613.1"/>
    </source>
</evidence>
<evidence type="ECO:0000256" key="5">
    <source>
        <dbReference type="ARBA" id="ARBA00023136"/>
    </source>
</evidence>
<feature type="transmembrane region" description="Helical" evidence="6">
    <location>
        <begin position="143"/>
        <end position="163"/>
    </location>
</feature>
<evidence type="ECO:0000256" key="3">
    <source>
        <dbReference type="ARBA" id="ARBA00022692"/>
    </source>
</evidence>
<feature type="transmembrane region" description="Helical" evidence="6">
    <location>
        <begin position="447"/>
        <end position="464"/>
    </location>
</feature>
<name>A0ABD0XLJ7_UMBPY</name>
<feature type="transmembrane region" description="Helical" evidence="6">
    <location>
        <begin position="414"/>
        <end position="435"/>
    </location>
</feature>
<organism evidence="7 8">
    <name type="scientific">Umbra pygmaea</name>
    <name type="common">Eastern mudminnow</name>
    <dbReference type="NCBI Taxonomy" id="75934"/>
    <lineage>
        <taxon>Eukaryota</taxon>
        <taxon>Metazoa</taxon>
        <taxon>Chordata</taxon>
        <taxon>Craniata</taxon>
        <taxon>Vertebrata</taxon>
        <taxon>Euteleostomi</taxon>
        <taxon>Actinopterygii</taxon>
        <taxon>Neopterygii</taxon>
        <taxon>Teleostei</taxon>
        <taxon>Protacanthopterygii</taxon>
        <taxon>Esociformes</taxon>
        <taxon>Umbridae</taxon>
        <taxon>Umbra</taxon>
    </lineage>
</organism>
<feature type="transmembrane region" description="Helical" evidence="6">
    <location>
        <begin position="476"/>
        <end position="500"/>
    </location>
</feature>
<protein>
    <recommendedName>
        <fullName evidence="9">Solute carrier family 23 member 3</fullName>
    </recommendedName>
</protein>
<feature type="transmembrane region" description="Helical" evidence="6">
    <location>
        <begin position="310"/>
        <end position="330"/>
    </location>
</feature>
<keyword evidence="4 6" id="KW-1133">Transmembrane helix</keyword>
<reference evidence="7 8" key="1">
    <citation type="submission" date="2024-06" db="EMBL/GenBank/DDBJ databases">
        <authorList>
            <person name="Pan Q."/>
            <person name="Wen M."/>
            <person name="Jouanno E."/>
            <person name="Zahm M."/>
            <person name="Klopp C."/>
            <person name="Cabau C."/>
            <person name="Louis A."/>
            <person name="Berthelot C."/>
            <person name="Parey E."/>
            <person name="Roest Crollius H."/>
            <person name="Montfort J."/>
            <person name="Robinson-Rechavi M."/>
            <person name="Bouchez O."/>
            <person name="Lampietro C."/>
            <person name="Lopez Roques C."/>
            <person name="Donnadieu C."/>
            <person name="Postlethwait J."/>
            <person name="Bobe J."/>
            <person name="Verreycken H."/>
            <person name="Guiguen Y."/>
        </authorList>
    </citation>
    <scope>NUCLEOTIDE SEQUENCE [LARGE SCALE GENOMIC DNA]</scope>
    <source>
        <strain evidence="7">Up_M1</strain>
        <tissue evidence="7">Testis</tissue>
    </source>
</reference>
<dbReference type="Proteomes" id="UP001557470">
    <property type="component" value="Unassembled WGS sequence"/>
</dbReference>
<evidence type="ECO:0000313" key="8">
    <source>
        <dbReference type="Proteomes" id="UP001557470"/>
    </source>
</evidence>
<accession>A0ABD0XLJ7</accession>
<comment type="subcellular location">
    <subcellularLocation>
        <location evidence="1">Membrane</location>
        <topology evidence="1">Multi-pass membrane protein</topology>
    </subcellularLocation>
</comment>
<evidence type="ECO:0008006" key="9">
    <source>
        <dbReference type="Google" id="ProtNLM"/>
    </source>
</evidence>
<feature type="transmembrane region" description="Helical" evidence="6">
    <location>
        <begin position="77"/>
        <end position="98"/>
    </location>
</feature>
<keyword evidence="3 6" id="KW-0812">Transmembrane</keyword>